<evidence type="ECO:0000313" key="2">
    <source>
        <dbReference type="Proteomes" id="UP000825015"/>
    </source>
</evidence>
<accession>A0ACA8R2E4</accession>
<dbReference type="Proteomes" id="UP000825015">
    <property type="component" value="Chromosome"/>
</dbReference>
<name>A0ACA8R2E4_METAZ</name>
<gene>
    <name evidence="1" type="ORF">MarbSA_04390</name>
</gene>
<sequence length="461" mass="50788">MKNMEKIVCLVDGEHYLPVTKSAIEILNSLEHVDVVATVFIGGTEKLRTDNPESYAEMMGMPVHFGPDENEIPYDLIVEMIKEYDADVVMDLSDEPVLDYTKRFKIASKVIREGVLYRGPDFEFQPLTEYKIPTKPSIKILGTGKRIGKTAVSAFAARLIDENGYEPCVVAMGRGGPEEPEIVRGDELEITPEFLMEQSNKGVHAASDHWEDALMSRILTIGCRRCGGGMSGDVFMTNMKKGAEIANEVESKFIIFEGSGAAVPPVKTDKHIALIGANQPILNITNFFGPFRISLADLIILTMCEEPMSTPSKIKAIEEFISEINPNAKIISTVFRPKPHGDINGKNVLFATTAPDEVKDVLVSHLEENYGCKVVGTTPHLSNRPLLQKDIEKYIGHADVMLTELKAAAVDVATKDSLEAGLEVVYCDNIPIAIDDAYPDLDESILEIVDGAIEDFNKKQL</sequence>
<organism evidence="1 2">
    <name type="scientific">Methanobrevibacter arboriphilus</name>
    <dbReference type="NCBI Taxonomy" id="39441"/>
    <lineage>
        <taxon>Archaea</taxon>
        <taxon>Methanobacteriati</taxon>
        <taxon>Methanobacteriota</taxon>
        <taxon>Methanomada group</taxon>
        <taxon>Methanobacteria</taxon>
        <taxon>Methanobacteriales</taxon>
        <taxon>Methanobacteriaceae</taxon>
        <taxon>Methanobrevibacter</taxon>
    </lineage>
</organism>
<protein>
    <submittedName>
        <fullName evidence="1">2,3-diphosphoglycerate synthetase</fullName>
    </submittedName>
</protein>
<keyword evidence="2" id="KW-1185">Reference proteome</keyword>
<evidence type="ECO:0000313" key="1">
    <source>
        <dbReference type="EMBL" id="BBL61399.1"/>
    </source>
</evidence>
<reference evidence="1" key="1">
    <citation type="submission" date="2019-06" db="EMBL/GenBank/DDBJ databases">
        <title>Complete genome sequence of Methanobrevibacter arboriphilus strain SA.</title>
        <authorList>
            <person name="Asakawa S."/>
        </authorList>
    </citation>
    <scope>NUCLEOTIDE SEQUENCE</scope>
    <source>
        <strain evidence="1">SA</strain>
    </source>
</reference>
<proteinExistence type="predicted"/>
<dbReference type="EMBL" id="AP019779">
    <property type="protein sequence ID" value="BBL61399.1"/>
    <property type="molecule type" value="Genomic_DNA"/>
</dbReference>